<accession>A0A5P2CD18</accession>
<dbReference type="Gene3D" id="3.40.190.10">
    <property type="entry name" value="Periplasmic binding protein-like II"/>
    <property type="match status" value="2"/>
</dbReference>
<name>A0A5P2CD18_STRVZ</name>
<evidence type="ECO:0008006" key="4">
    <source>
        <dbReference type="Google" id="ProtNLM"/>
    </source>
</evidence>
<dbReference type="SUPFAM" id="SSF53850">
    <property type="entry name" value="Periplasmic binding protein-like II"/>
    <property type="match status" value="1"/>
</dbReference>
<evidence type="ECO:0000313" key="3">
    <source>
        <dbReference type="Proteomes" id="UP000324015"/>
    </source>
</evidence>
<dbReference type="Proteomes" id="UP000324015">
    <property type="component" value="Chromosome"/>
</dbReference>
<dbReference type="EMBL" id="CP029191">
    <property type="protein sequence ID" value="QES40160.1"/>
    <property type="molecule type" value="Genomic_DNA"/>
</dbReference>
<feature type="region of interest" description="Disordered" evidence="1">
    <location>
        <begin position="1"/>
        <end position="23"/>
    </location>
</feature>
<protein>
    <recommendedName>
        <fullName evidence="4">Extracellular solute-binding protein</fullName>
    </recommendedName>
</protein>
<proteinExistence type="predicted"/>
<sequence>MGCPGRLCPGSPGGNENEVTVGSNFSDTVPKKAFQDAFDAYEKKTGKTVEVFAEKGLRVDISDVWQDFSGFSQTPKDQSTHEGKQYFVPYYYYPWAVFHRKSVFDKQGYEQAKTRGEFIAPAKKRAGKG</sequence>
<gene>
    <name evidence="2" type="ORF">DEJ49_03445</name>
</gene>
<evidence type="ECO:0000313" key="2">
    <source>
        <dbReference type="EMBL" id="QES40160.1"/>
    </source>
</evidence>
<organism evidence="2 3">
    <name type="scientific">Streptomyces venezuelae</name>
    <dbReference type="NCBI Taxonomy" id="54571"/>
    <lineage>
        <taxon>Bacteria</taxon>
        <taxon>Bacillati</taxon>
        <taxon>Actinomycetota</taxon>
        <taxon>Actinomycetes</taxon>
        <taxon>Kitasatosporales</taxon>
        <taxon>Streptomycetaceae</taxon>
        <taxon>Streptomyces</taxon>
    </lineage>
</organism>
<reference evidence="2 3" key="1">
    <citation type="submission" date="2018-05" db="EMBL/GenBank/DDBJ databases">
        <title>Streptomyces venezuelae.</title>
        <authorList>
            <person name="Kim W."/>
            <person name="Lee N."/>
            <person name="Cho B.-K."/>
        </authorList>
    </citation>
    <scope>NUCLEOTIDE SEQUENCE [LARGE SCALE GENOMIC DNA]</scope>
    <source>
        <strain evidence="2 3">ATCC 14585</strain>
    </source>
</reference>
<evidence type="ECO:0000256" key="1">
    <source>
        <dbReference type="SAM" id="MobiDB-lite"/>
    </source>
</evidence>
<dbReference type="AlphaFoldDB" id="A0A5P2CD18"/>